<dbReference type="EMBL" id="BAOP01000024">
    <property type="protein sequence ID" value="GAC80933.1"/>
    <property type="molecule type" value="Genomic_DNA"/>
</dbReference>
<evidence type="ECO:0000313" key="3">
    <source>
        <dbReference type="Proteomes" id="UP000035009"/>
    </source>
</evidence>
<dbReference type="eggNOG" id="COG2267">
    <property type="taxonomic scope" value="Bacteria"/>
</dbReference>
<name>M3VBV7_GORML</name>
<reference evidence="2 3" key="1">
    <citation type="submission" date="2013-02" db="EMBL/GenBank/DDBJ databases">
        <title>Whole genome shotgun sequence of Gordonia malaquae NBRC 108250.</title>
        <authorList>
            <person name="Yoshida I."/>
            <person name="Hosoyama A."/>
            <person name="Tsuchikane K."/>
            <person name="Ando Y."/>
            <person name="Baba S."/>
            <person name="Ohji S."/>
            <person name="Hamada M."/>
            <person name="Tamura T."/>
            <person name="Yamazoe A."/>
            <person name="Yamazaki S."/>
            <person name="Fujita N."/>
        </authorList>
    </citation>
    <scope>NUCLEOTIDE SEQUENCE [LARGE SCALE GENOMIC DNA]</scope>
    <source>
        <strain evidence="2 3">NBRC 108250</strain>
    </source>
</reference>
<sequence length="275" mass="30720">MPTVELPAGPIDYTDTGSGPVIVFGHGLLMNGNLWRDVIPLLDGYRCIAPTWPLGAHRRPMNADAALDHAGVSRIIADFLDALDLFEVALVLNDWGGGQFIVSERRHDRIGRLVLASCEAYDNFPPKPARPGVALCRLPGGPALFMQLTRTPMFRRGKQAYGGLAKRGIDDALLDEWFAPGLRDADIRRDLKKFATGTPSREVLDDWHREVVTFDRPVLLLWASEDRMMPVEHARRMAHEFSNAKLVEVDDAWTLLPLDQPERVAVELDLFITAH</sequence>
<protein>
    <submittedName>
        <fullName evidence="2">Putative hydrolase</fullName>
    </submittedName>
</protein>
<dbReference type="Pfam" id="PF00561">
    <property type="entry name" value="Abhydrolase_1"/>
    <property type="match status" value="1"/>
</dbReference>
<dbReference type="PANTHER" id="PTHR43798">
    <property type="entry name" value="MONOACYLGLYCEROL LIPASE"/>
    <property type="match status" value="1"/>
</dbReference>
<dbReference type="GO" id="GO:0016787">
    <property type="term" value="F:hydrolase activity"/>
    <property type="evidence" value="ECO:0007669"/>
    <property type="project" value="UniProtKB-KW"/>
</dbReference>
<organism evidence="2 3">
    <name type="scientific">Gordonia malaquae NBRC 108250</name>
    <dbReference type="NCBI Taxonomy" id="1223542"/>
    <lineage>
        <taxon>Bacteria</taxon>
        <taxon>Bacillati</taxon>
        <taxon>Actinomycetota</taxon>
        <taxon>Actinomycetes</taxon>
        <taxon>Mycobacteriales</taxon>
        <taxon>Gordoniaceae</taxon>
        <taxon>Gordonia</taxon>
    </lineage>
</organism>
<dbReference type="PANTHER" id="PTHR43798:SF33">
    <property type="entry name" value="HYDROLASE, PUTATIVE (AFU_ORTHOLOGUE AFUA_2G14860)-RELATED"/>
    <property type="match status" value="1"/>
</dbReference>
<dbReference type="OrthoDB" id="3400345at2"/>
<dbReference type="Gene3D" id="3.40.50.1820">
    <property type="entry name" value="alpha/beta hydrolase"/>
    <property type="match status" value="1"/>
</dbReference>
<dbReference type="RefSeq" id="WP_008380296.1">
    <property type="nucleotide sequence ID" value="NZ_BAOP01000024.1"/>
</dbReference>
<proteinExistence type="predicted"/>
<dbReference type="SUPFAM" id="SSF53474">
    <property type="entry name" value="alpha/beta-Hydrolases"/>
    <property type="match status" value="1"/>
</dbReference>
<dbReference type="GO" id="GO:0016020">
    <property type="term" value="C:membrane"/>
    <property type="evidence" value="ECO:0007669"/>
    <property type="project" value="TreeGrafter"/>
</dbReference>
<dbReference type="InterPro" id="IPR000073">
    <property type="entry name" value="AB_hydrolase_1"/>
</dbReference>
<evidence type="ECO:0000259" key="1">
    <source>
        <dbReference type="Pfam" id="PF00561"/>
    </source>
</evidence>
<comment type="caution">
    <text evidence="2">The sequence shown here is derived from an EMBL/GenBank/DDBJ whole genome shotgun (WGS) entry which is preliminary data.</text>
</comment>
<accession>M3VBV7</accession>
<keyword evidence="3" id="KW-1185">Reference proteome</keyword>
<dbReference type="Proteomes" id="UP000035009">
    <property type="component" value="Unassembled WGS sequence"/>
</dbReference>
<dbReference type="STRING" id="410332.SAMN04488550_3028"/>
<dbReference type="AlphaFoldDB" id="M3VBV7"/>
<feature type="domain" description="AB hydrolase-1" evidence="1">
    <location>
        <begin position="20"/>
        <end position="252"/>
    </location>
</feature>
<keyword evidence="2" id="KW-0378">Hydrolase</keyword>
<dbReference type="InterPro" id="IPR029058">
    <property type="entry name" value="AB_hydrolase_fold"/>
</dbReference>
<dbReference type="InterPro" id="IPR050266">
    <property type="entry name" value="AB_hydrolase_sf"/>
</dbReference>
<gene>
    <name evidence="2" type="ORF">GM1_024_00540</name>
</gene>
<evidence type="ECO:0000313" key="2">
    <source>
        <dbReference type="EMBL" id="GAC80933.1"/>
    </source>
</evidence>